<dbReference type="InterPro" id="IPR008283">
    <property type="entry name" value="Peptidase_M17_N"/>
</dbReference>
<dbReference type="GO" id="GO:0005737">
    <property type="term" value="C:cytoplasm"/>
    <property type="evidence" value="ECO:0007669"/>
    <property type="project" value="InterPro"/>
</dbReference>
<dbReference type="GO" id="GO:0030145">
    <property type="term" value="F:manganese ion binding"/>
    <property type="evidence" value="ECO:0007669"/>
    <property type="project" value="InterPro"/>
</dbReference>
<dbReference type="GO" id="GO:0006508">
    <property type="term" value="P:proteolysis"/>
    <property type="evidence" value="ECO:0007669"/>
    <property type="project" value="UniProtKB-KW"/>
</dbReference>
<dbReference type="InterPro" id="IPR011356">
    <property type="entry name" value="Leucine_aapep/pepB"/>
</dbReference>
<name>X1R3V9_9ZZZZ</name>
<evidence type="ECO:0008006" key="8">
    <source>
        <dbReference type="Google" id="ProtNLM"/>
    </source>
</evidence>
<feature type="non-terminal residue" evidence="7">
    <location>
        <position position="1"/>
    </location>
</feature>
<dbReference type="Pfam" id="PF00883">
    <property type="entry name" value="Peptidase_M17"/>
    <property type="match status" value="1"/>
</dbReference>
<reference evidence="7" key="1">
    <citation type="journal article" date="2014" name="Front. Microbiol.">
        <title>High frequency of phylogenetically diverse reductive dehalogenase-homologous genes in deep subseafloor sedimentary metagenomes.</title>
        <authorList>
            <person name="Kawai M."/>
            <person name="Futagami T."/>
            <person name="Toyoda A."/>
            <person name="Takaki Y."/>
            <person name="Nishi S."/>
            <person name="Hori S."/>
            <person name="Arai W."/>
            <person name="Tsubouchi T."/>
            <person name="Morono Y."/>
            <person name="Uchiyama I."/>
            <person name="Ito T."/>
            <person name="Fujiyama A."/>
            <person name="Inagaki F."/>
            <person name="Takami H."/>
        </authorList>
    </citation>
    <scope>NUCLEOTIDE SEQUENCE</scope>
    <source>
        <strain evidence="7">Expedition CK06-06</strain>
    </source>
</reference>
<proteinExistence type="inferred from homology"/>
<keyword evidence="3" id="KW-0645">Protease</keyword>
<accession>X1R3V9</accession>
<dbReference type="InterPro" id="IPR000819">
    <property type="entry name" value="Peptidase_M17_C"/>
</dbReference>
<sequence length="224" mass="23788">DGDLAGVDKALGGAISQLIGQGEIKGKLNEVTIIHSLGKLPTARVVVVGLGKKEELSQDRVRMAMGETCRLLQQKGIGNVATAALGAGVAGISLEGAAQAVTEGALLGVYSFRRHITKEAEHGELKRLTIVEADETKLPILQQGGDKGRVLAEATELARDMVNEPANYMTPSQMAETAAKLAKTYGLKLEVLEQEQMRELGMGALLGVTQGSRQPPKLIVLHYR</sequence>
<evidence type="ECO:0000256" key="2">
    <source>
        <dbReference type="ARBA" id="ARBA00022438"/>
    </source>
</evidence>
<keyword evidence="2" id="KW-0031">Aminopeptidase</keyword>
<evidence type="ECO:0000259" key="5">
    <source>
        <dbReference type="Pfam" id="PF00883"/>
    </source>
</evidence>
<keyword evidence="4" id="KW-0378">Hydrolase</keyword>
<feature type="non-terminal residue" evidence="7">
    <location>
        <position position="224"/>
    </location>
</feature>
<comment type="caution">
    <text evidence="7">The sequence shown here is derived from an EMBL/GenBank/DDBJ whole genome shotgun (WGS) entry which is preliminary data.</text>
</comment>
<dbReference type="Gene3D" id="3.40.630.10">
    <property type="entry name" value="Zn peptidases"/>
    <property type="match status" value="1"/>
</dbReference>
<dbReference type="AlphaFoldDB" id="X1R3V9"/>
<evidence type="ECO:0000256" key="1">
    <source>
        <dbReference type="ARBA" id="ARBA00009528"/>
    </source>
</evidence>
<protein>
    <recommendedName>
        <fullName evidence="8">Macro domain-containing protein</fullName>
    </recommendedName>
</protein>
<comment type="similarity">
    <text evidence="1">Belongs to the peptidase M17 family.</text>
</comment>
<gene>
    <name evidence="7" type="ORF">S06H3_57195</name>
</gene>
<evidence type="ECO:0000259" key="6">
    <source>
        <dbReference type="Pfam" id="PF02789"/>
    </source>
</evidence>
<organism evidence="7">
    <name type="scientific">marine sediment metagenome</name>
    <dbReference type="NCBI Taxonomy" id="412755"/>
    <lineage>
        <taxon>unclassified sequences</taxon>
        <taxon>metagenomes</taxon>
        <taxon>ecological metagenomes</taxon>
    </lineage>
</organism>
<dbReference type="EMBL" id="BARV01036886">
    <property type="protein sequence ID" value="GAI57800.1"/>
    <property type="molecule type" value="Genomic_DNA"/>
</dbReference>
<dbReference type="PANTHER" id="PTHR11963">
    <property type="entry name" value="LEUCINE AMINOPEPTIDASE-RELATED"/>
    <property type="match status" value="1"/>
</dbReference>
<dbReference type="SUPFAM" id="SSF52949">
    <property type="entry name" value="Macro domain-like"/>
    <property type="match status" value="1"/>
</dbReference>
<feature type="domain" description="Peptidase M17 leucyl aminopeptidase N-terminal" evidence="6">
    <location>
        <begin position="7"/>
        <end position="114"/>
    </location>
</feature>
<dbReference type="SUPFAM" id="SSF53187">
    <property type="entry name" value="Zn-dependent exopeptidases"/>
    <property type="match status" value="1"/>
</dbReference>
<evidence type="ECO:0000313" key="7">
    <source>
        <dbReference type="EMBL" id="GAI57800.1"/>
    </source>
</evidence>
<evidence type="ECO:0000256" key="4">
    <source>
        <dbReference type="ARBA" id="ARBA00022801"/>
    </source>
</evidence>
<dbReference type="Pfam" id="PF02789">
    <property type="entry name" value="Peptidase_M17_N"/>
    <property type="match status" value="1"/>
</dbReference>
<dbReference type="PANTHER" id="PTHR11963:SF23">
    <property type="entry name" value="CYTOSOL AMINOPEPTIDASE"/>
    <property type="match status" value="1"/>
</dbReference>
<dbReference type="InterPro" id="IPR043472">
    <property type="entry name" value="Macro_dom-like"/>
</dbReference>
<feature type="domain" description="Cytosol aminopeptidase" evidence="5">
    <location>
        <begin position="157"/>
        <end position="224"/>
    </location>
</feature>
<dbReference type="GO" id="GO:0070006">
    <property type="term" value="F:metalloaminopeptidase activity"/>
    <property type="evidence" value="ECO:0007669"/>
    <property type="project" value="InterPro"/>
</dbReference>
<evidence type="ECO:0000256" key="3">
    <source>
        <dbReference type="ARBA" id="ARBA00022670"/>
    </source>
</evidence>
<dbReference type="Gene3D" id="3.40.220.10">
    <property type="entry name" value="Leucine Aminopeptidase, subunit E, domain 1"/>
    <property type="match status" value="1"/>
</dbReference>